<evidence type="ECO:0000313" key="1">
    <source>
        <dbReference type="EMBL" id="OGK16676.1"/>
    </source>
</evidence>
<name>A0A1F7GCM9_9BACT</name>
<gene>
    <name evidence="1" type="ORF">A2774_00040</name>
</gene>
<dbReference type="EMBL" id="MFZG01000019">
    <property type="protein sequence ID" value="OGK16676.1"/>
    <property type="molecule type" value="Genomic_DNA"/>
</dbReference>
<sequence length="229" mass="26466">MKAELKQQAIELRKQGRTYSEIMEVIPVARSTVSDWLHSVGLSKKQKQRITLKKLASIKKGGLARKNQRLSITKEIFSAAKKDIKSISQGELWFIGIVLYWAEGSKQRETTVSQGVVFSNSDPRMIKIFLKWLKDCAKVSNENIKLEITIHENYKKRVNKVIQYWSQITGVFKGKFDKIYYKKHNIKSLRKNQGDNYYGQLRIVVRKSTNLNRKIAGWIEGICQKCGVV</sequence>
<comment type="caution">
    <text evidence="1">The sequence shown here is derived from an EMBL/GenBank/DDBJ whole genome shotgun (WGS) entry which is preliminary data.</text>
</comment>
<dbReference type="Proteomes" id="UP000177208">
    <property type="component" value="Unassembled WGS sequence"/>
</dbReference>
<organism evidence="1 2">
    <name type="scientific">Candidatus Roizmanbacteria bacterium RIFCSPHIGHO2_01_FULL_39_12c</name>
    <dbReference type="NCBI Taxonomy" id="1802031"/>
    <lineage>
        <taxon>Bacteria</taxon>
        <taxon>Candidatus Roizmaniibacteriota</taxon>
    </lineage>
</organism>
<protein>
    <submittedName>
        <fullName evidence="1">Uncharacterized protein</fullName>
    </submittedName>
</protein>
<dbReference type="AlphaFoldDB" id="A0A1F7GCM9"/>
<proteinExistence type="predicted"/>
<evidence type="ECO:0000313" key="2">
    <source>
        <dbReference type="Proteomes" id="UP000177208"/>
    </source>
</evidence>
<reference evidence="1 2" key="1">
    <citation type="journal article" date="2016" name="Nat. Commun.">
        <title>Thousands of microbial genomes shed light on interconnected biogeochemical processes in an aquifer system.</title>
        <authorList>
            <person name="Anantharaman K."/>
            <person name="Brown C.T."/>
            <person name="Hug L.A."/>
            <person name="Sharon I."/>
            <person name="Castelle C.J."/>
            <person name="Probst A.J."/>
            <person name="Thomas B.C."/>
            <person name="Singh A."/>
            <person name="Wilkins M.J."/>
            <person name="Karaoz U."/>
            <person name="Brodie E.L."/>
            <person name="Williams K.H."/>
            <person name="Hubbard S.S."/>
            <person name="Banfield J.F."/>
        </authorList>
    </citation>
    <scope>NUCLEOTIDE SEQUENCE [LARGE SCALE GENOMIC DNA]</scope>
</reference>
<accession>A0A1F7GCM9</accession>